<dbReference type="InterPro" id="IPR011438">
    <property type="entry name" value="DUF1541"/>
</dbReference>
<sequence length="42" mass="4931">MPRVKSNRLKKTTVYMIDYQPITGGKEVKNHKWVVDDELSKP</sequence>
<evidence type="ECO:0000313" key="3">
    <source>
        <dbReference type="Proteomes" id="UP001281447"/>
    </source>
</evidence>
<gene>
    <name evidence="2" type="ORF">RWE15_12945</name>
</gene>
<dbReference type="Pfam" id="PF07563">
    <property type="entry name" value="DUF1541"/>
    <property type="match status" value="1"/>
</dbReference>
<reference evidence="2 3" key="1">
    <citation type="submission" date="2023-10" db="EMBL/GenBank/DDBJ databases">
        <title>Virgibacillus halophilus 5B73C genome.</title>
        <authorList>
            <person name="Miliotis G."/>
            <person name="Sengupta P."/>
            <person name="Hameed A."/>
            <person name="Chuvochina M."/>
            <person name="Mcdonagh F."/>
            <person name="Simpson A.C."/>
            <person name="Singh N.K."/>
            <person name="Rekha P.D."/>
            <person name="Raman K."/>
            <person name="Hugenholtz P."/>
            <person name="Venkateswaran K."/>
        </authorList>
    </citation>
    <scope>NUCLEOTIDE SEQUENCE [LARGE SCALE GENOMIC DNA]</scope>
    <source>
        <strain evidence="2 3">5B73C</strain>
    </source>
</reference>
<evidence type="ECO:0000259" key="1">
    <source>
        <dbReference type="Pfam" id="PF07563"/>
    </source>
</evidence>
<dbReference type="Proteomes" id="UP001281447">
    <property type="component" value="Unassembled WGS sequence"/>
</dbReference>
<comment type="caution">
    <text evidence="2">The sequence shown here is derived from an EMBL/GenBank/DDBJ whole genome shotgun (WGS) entry which is preliminary data.</text>
</comment>
<dbReference type="EMBL" id="JAWDIP010000003">
    <property type="protein sequence ID" value="MDY0395160.1"/>
    <property type="molecule type" value="Genomic_DNA"/>
</dbReference>
<name>A0ABU5C7G8_9BACI</name>
<feature type="domain" description="DUF1541" evidence="1">
    <location>
        <begin position="10"/>
        <end position="35"/>
    </location>
</feature>
<protein>
    <submittedName>
        <fullName evidence="2">DUF1541 domain-containing protein</fullName>
    </submittedName>
</protein>
<proteinExistence type="predicted"/>
<dbReference type="Gene3D" id="2.30.30.1130">
    <property type="match status" value="1"/>
</dbReference>
<evidence type="ECO:0000313" key="2">
    <source>
        <dbReference type="EMBL" id="MDY0395160.1"/>
    </source>
</evidence>
<keyword evidence="3" id="KW-1185">Reference proteome</keyword>
<accession>A0ABU5C7G8</accession>
<organism evidence="2 3">
    <name type="scientific">Tigheibacillus halophilus</name>
    <dbReference type="NCBI Taxonomy" id="361280"/>
    <lineage>
        <taxon>Bacteria</taxon>
        <taxon>Bacillati</taxon>
        <taxon>Bacillota</taxon>
        <taxon>Bacilli</taxon>
        <taxon>Bacillales</taxon>
        <taxon>Bacillaceae</taxon>
        <taxon>Tigheibacillus</taxon>
    </lineage>
</organism>